<organism evidence="7 8">
    <name type="scientific">Geodermatophilus sabuli</name>
    <dbReference type="NCBI Taxonomy" id="1564158"/>
    <lineage>
        <taxon>Bacteria</taxon>
        <taxon>Bacillati</taxon>
        <taxon>Actinomycetota</taxon>
        <taxon>Actinomycetes</taxon>
        <taxon>Geodermatophilales</taxon>
        <taxon>Geodermatophilaceae</taxon>
        <taxon>Geodermatophilus</taxon>
    </lineage>
</organism>
<dbReference type="EMBL" id="JAAGWF010000020">
    <property type="protein sequence ID" value="NEK59793.1"/>
    <property type="molecule type" value="Genomic_DNA"/>
</dbReference>
<dbReference type="PANTHER" id="PTHR23523">
    <property type="match status" value="1"/>
</dbReference>
<dbReference type="InterPro" id="IPR020846">
    <property type="entry name" value="MFS_dom"/>
</dbReference>
<feature type="transmembrane region" description="Helical" evidence="5">
    <location>
        <begin position="285"/>
        <end position="304"/>
    </location>
</feature>
<proteinExistence type="predicted"/>
<feature type="transmembrane region" description="Helical" evidence="5">
    <location>
        <begin position="55"/>
        <end position="77"/>
    </location>
</feature>
<dbReference type="AlphaFoldDB" id="A0A7K3W5Z6"/>
<dbReference type="RefSeq" id="WP_163483161.1">
    <property type="nucleotide sequence ID" value="NZ_JAAGWF010000020.1"/>
</dbReference>
<sequence length="435" mass="43882">MSSAADAPPAPTGSRELALIGAAIVLTALNLRTAVTSVGPVLEELQDGLGLSSGLVGVVTTLPVLCFAGIGFAGPLLTARFRDAHVLGAALGAMAAGLVLRAVTDSFGGFVAGTVVAMTGGALGNVLLPGLVKRYFPTRTGLLVGAYSTAMTVGGAAAAVVTQPIADAAGPGGWRWALGIWSALALVAALSWLAVRARPGARGRAVRAVRMRSLARSRLAVCFSLFFGSLTTLAYIVMGWSAQYLRDAGLSPATAGLMLGINSLAVIPLNATIPSLVVRPGLQRPLLLVLMAGYTTGFAGLMAAPLVVPWLWMVLIAVGMGTFPMVLTLLGLRARTPETTAALATVAQGVGYLLAAAGPLLVGLLRGSAGGYTGMFVVVAVALVGALASGWVVTRQTYVDDEVPGWSPASTGGRVVARGNDPLVPGAEHGGTIVG</sequence>
<gene>
    <name evidence="7" type="ORF">GCU56_18210</name>
</gene>
<feature type="transmembrane region" description="Helical" evidence="5">
    <location>
        <begin position="84"/>
        <end position="103"/>
    </location>
</feature>
<dbReference type="PANTHER" id="PTHR23523:SF2">
    <property type="entry name" value="2-NITROIMIDAZOLE TRANSPORTER"/>
    <property type="match status" value="1"/>
</dbReference>
<comment type="subcellular location">
    <subcellularLocation>
        <location evidence="1">Cell membrane</location>
        <topology evidence="1">Multi-pass membrane protein</topology>
    </subcellularLocation>
</comment>
<keyword evidence="2 5" id="KW-0812">Transmembrane</keyword>
<dbReference type="GO" id="GO:0005886">
    <property type="term" value="C:plasma membrane"/>
    <property type="evidence" value="ECO:0007669"/>
    <property type="project" value="UniProtKB-SubCell"/>
</dbReference>
<dbReference type="SUPFAM" id="SSF103473">
    <property type="entry name" value="MFS general substrate transporter"/>
    <property type="match status" value="1"/>
</dbReference>
<dbReference type="InterPro" id="IPR036259">
    <property type="entry name" value="MFS_trans_sf"/>
</dbReference>
<evidence type="ECO:0000256" key="2">
    <source>
        <dbReference type="ARBA" id="ARBA00022692"/>
    </source>
</evidence>
<protein>
    <submittedName>
        <fullName evidence="7">MFS transporter</fullName>
    </submittedName>
</protein>
<dbReference type="Gene3D" id="1.20.1250.20">
    <property type="entry name" value="MFS general substrate transporter like domains"/>
    <property type="match status" value="2"/>
</dbReference>
<feature type="transmembrane region" description="Helical" evidence="5">
    <location>
        <begin position="216"/>
        <end position="238"/>
    </location>
</feature>
<dbReference type="InterPro" id="IPR011701">
    <property type="entry name" value="MFS"/>
</dbReference>
<dbReference type="PROSITE" id="PS50850">
    <property type="entry name" value="MFS"/>
    <property type="match status" value="1"/>
</dbReference>
<dbReference type="Proteomes" id="UP000470246">
    <property type="component" value="Unassembled WGS sequence"/>
</dbReference>
<evidence type="ECO:0000256" key="5">
    <source>
        <dbReference type="SAM" id="Phobius"/>
    </source>
</evidence>
<evidence type="ECO:0000256" key="1">
    <source>
        <dbReference type="ARBA" id="ARBA00004651"/>
    </source>
</evidence>
<feature type="transmembrane region" description="Helical" evidence="5">
    <location>
        <begin position="17"/>
        <end position="35"/>
    </location>
</feature>
<feature type="transmembrane region" description="Helical" evidence="5">
    <location>
        <begin position="371"/>
        <end position="393"/>
    </location>
</feature>
<reference evidence="7 8" key="1">
    <citation type="submission" date="2020-02" db="EMBL/GenBank/DDBJ databases">
        <title>Geodermatophilus sabuli CPCC 205279 I12A-02694.</title>
        <authorList>
            <person name="Jiang Z."/>
        </authorList>
    </citation>
    <scope>NUCLEOTIDE SEQUENCE [LARGE SCALE GENOMIC DNA]</scope>
    <source>
        <strain evidence="7 8">I12A-02694</strain>
    </source>
</reference>
<keyword evidence="8" id="KW-1185">Reference proteome</keyword>
<comment type="caution">
    <text evidence="7">The sequence shown here is derived from an EMBL/GenBank/DDBJ whole genome shotgun (WGS) entry which is preliminary data.</text>
</comment>
<feature type="transmembrane region" description="Helical" evidence="5">
    <location>
        <begin position="173"/>
        <end position="195"/>
    </location>
</feature>
<feature type="domain" description="Major facilitator superfamily (MFS) profile" evidence="6">
    <location>
        <begin position="16"/>
        <end position="397"/>
    </location>
</feature>
<evidence type="ECO:0000259" key="6">
    <source>
        <dbReference type="PROSITE" id="PS50850"/>
    </source>
</evidence>
<accession>A0A7K3W5Z6</accession>
<feature type="transmembrane region" description="Helical" evidence="5">
    <location>
        <begin position="250"/>
        <end position="273"/>
    </location>
</feature>
<dbReference type="GO" id="GO:0022857">
    <property type="term" value="F:transmembrane transporter activity"/>
    <property type="evidence" value="ECO:0007669"/>
    <property type="project" value="InterPro"/>
</dbReference>
<keyword evidence="3 5" id="KW-1133">Transmembrane helix</keyword>
<dbReference type="Pfam" id="PF07690">
    <property type="entry name" value="MFS_1"/>
    <property type="match status" value="1"/>
</dbReference>
<evidence type="ECO:0000313" key="8">
    <source>
        <dbReference type="Proteomes" id="UP000470246"/>
    </source>
</evidence>
<feature type="transmembrane region" description="Helical" evidence="5">
    <location>
        <begin position="140"/>
        <end position="161"/>
    </location>
</feature>
<evidence type="ECO:0000313" key="7">
    <source>
        <dbReference type="EMBL" id="NEK59793.1"/>
    </source>
</evidence>
<feature type="transmembrane region" description="Helical" evidence="5">
    <location>
        <begin position="109"/>
        <end position="128"/>
    </location>
</feature>
<feature type="transmembrane region" description="Helical" evidence="5">
    <location>
        <begin position="310"/>
        <end position="330"/>
    </location>
</feature>
<feature type="transmembrane region" description="Helical" evidence="5">
    <location>
        <begin position="342"/>
        <end position="365"/>
    </location>
</feature>
<name>A0A7K3W5Z6_9ACTN</name>
<evidence type="ECO:0000256" key="3">
    <source>
        <dbReference type="ARBA" id="ARBA00022989"/>
    </source>
</evidence>
<evidence type="ECO:0000256" key="4">
    <source>
        <dbReference type="ARBA" id="ARBA00023136"/>
    </source>
</evidence>
<keyword evidence="4 5" id="KW-0472">Membrane</keyword>
<dbReference type="InterPro" id="IPR052524">
    <property type="entry name" value="MFS_Cyanate_Porter"/>
</dbReference>